<keyword evidence="4 8" id="KW-0808">Transferase</keyword>
<evidence type="ECO:0000256" key="1">
    <source>
        <dbReference type="ARBA" id="ARBA00006594"/>
    </source>
</evidence>
<evidence type="ECO:0000256" key="7">
    <source>
        <dbReference type="ARBA" id="ARBA00047942"/>
    </source>
</evidence>
<evidence type="ECO:0000313" key="9">
    <source>
        <dbReference type="Proteomes" id="UP000256923"/>
    </source>
</evidence>
<dbReference type="Proteomes" id="UP000256923">
    <property type="component" value="Chromosome 2"/>
</dbReference>
<dbReference type="SUPFAM" id="SSF53335">
    <property type="entry name" value="S-adenosyl-L-methionine-dependent methyltransferases"/>
    <property type="match status" value="1"/>
</dbReference>
<evidence type="ECO:0000256" key="5">
    <source>
        <dbReference type="ARBA" id="ARBA00022691"/>
    </source>
</evidence>
<sequence length="531" mass="60537">MITSGALKSQIDKLWEEFWTGGITNPLTVVEQITYLMYARMLDMNERNDEKRSARTGKPFTRRFPVSEDKSKDKQHIRWENFRHLGAEKLYPLVKDELFPFFKELTNDDTLFAEFMKDAQLMIQKKSLLVKAVELVSELPLENKDVKGDLYEYLLSKLTTAGINGQFRTPRHIIRAMIEMLDVEGTHRVCDPACGTGGFLSSTYEYLLEKYSSPEGVEKEQAFDIEGKPVLDVHGKPVFNYLYAGDLLENRAHIDYDMFHGFDFDSTMLRVAAMNLVMHGVKQPGIHYQDTLSQSFIERFPSEAKNGFDIILANPPFKGSLDEEDVDPAILKVVKTKKTELLFVALIQRMLKVGGRSATIVPDGVLFGSSNAHQMLRQHLIEDNQLEAVISLPSGVFKPYAGVSTAILIFTKGGSTDKVWFYDVENDGYSLDDKRTPIKDNDLPDLVKQYKTYQAAIMAGESTEQWSDKTQKAFLVAKDDIKANKYDLSINRYQKKHYKPETYEEPKVILGKLKVLENEILADLNELESML</sequence>
<evidence type="ECO:0000313" key="8">
    <source>
        <dbReference type="EMBL" id="AZS27359.1"/>
    </source>
</evidence>
<proteinExistence type="inferred from homology"/>
<dbReference type="GO" id="GO:0032259">
    <property type="term" value="P:methylation"/>
    <property type="evidence" value="ECO:0007669"/>
    <property type="project" value="UniProtKB-KW"/>
</dbReference>
<dbReference type="REBASE" id="216231">
    <property type="entry name" value="M.VanVIB43ORF19530P"/>
</dbReference>
<accession>A0A290PTZ5</accession>
<dbReference type="InterPro" id="IPR051537">
    <property type="entry name" value="DNA_Adenine_Mtase"/>
</dbReference>
<dbReference type="GO" id="GO:0009007">
    <property type="term" value="F:site-specific DNA-methyltransferase (adenine-specific) activity"/>
    <property type="evidence" value="ECO:0007669"/>
    <property type="project" value="UniProtKB-EC"/>
</dbReference>
<dbReference type="Gene3D" id="3.40.50.150">
    <property type="entry name" value="Vaccinia Virus protein VP39"/>
    <property type="match status" value="1"/>
</dbReference>
<evidence type="ECO:0000256" key="6">
    <source>
        <dbReference type="ARBA" id="ARBA00022747"/>
    </source>
</evidence>
<comment type="similarity">
    <text evidence="1">Belongs to the N(4)/N(6)-methyltransferase family.</text>
</comment>
<dbReference type="PROSITE" id="PS00092">
    <property type="entry name" value="N6_MTASE"/>
    <property type="match status" value="1"/>
</dbReference>
<dbReference type="Pfam" id="PF02384">
    <property type="entry name" value="N6_Mtase"/>
    <property type="match status" value="1"/>
</dbReference>
<dbReference type="AlphaFoldDB" id="A0A290PTZ5"/>
<dbReference type="GO" id="GO:0008170">
    <property type="term" value="F:N-methyltransferase activity"/>
    <property type="evidence" value="ECO:0007669"/>
    <property type="project" value="InterPro"/>
</dbReference>
<evidence type="ECO:0000256" key="2">
    <source>
        <dbReference type="ARBA" id="ARBA00011900"/>
    </source>
</evidence>
<dbReference type="Pfam" id="PF12161">
    <property type="entry name" value="HsdM_N"/>
    <property type="match status" value="1"/>
</dbReference>
<dbReference type="REBASE" id="292841">
    <property type="entry name" value="M.VanJ360ORF21055P"/>
</dbReference>
<dbReference type="GO" id="GO:0009307">
    <property type="term" value="P:DNA restriction-modification system"/>
    <property type="evidence" value="ECO:0007669"/>
    <property type="project" value="UniProtKB-KW"/>
</dbReference>
<dbReference type="EMBL" id="CP034673">
    <property type="protein sequence ID" value="AZS27359.1"/>
    <property type="molecule type" value="Genomic_DNA"/>
</dbReference>
<organism evidence="8 9">
    <name type="scientific">Vibrio anguillarum</name>
    <name type="common">Listonella anguillarum</name>
    <dbReference type="NCBI Taxonomy" id="55601"/>
    <lineage>
        <taxon>Bacteria</taxon>
        <taxon>Pseudomonadati</taxon>
        <taxon>Pseudomonadota</taxon>
        <taxon>Gammaproteobacteria</taxon>
        <taxon>Vibrionales</taxon>
        <taxon>Vibrionaceae</taxon>
        <taxon>Vibrio</taxon>
    </lineage>
</organism>
<evidence type="ECO:0000256" key="4">
    <source>
        <dbReference type="ARBA" id="ARBA00022679"/>
    </source>
</evidence>
<keyword evidence="5" id="KW-0949">S-adenosyl-L-methionine</keyword>
<dbReference type="PRINTS" id="PR00507">
    <property type="entry name" value="N12N6MTFRASE"/>
</dbReference>
<reference evidence="8 9" key="1">
    <citation type="submission" date="2018-12" db="EMBL/GenBank/DDBJ databases">
        <title>Characterization and Draft Genome of Vibrio anguillarum J360 Marine Pathogen Isolated from an Outbreak in Lumpfish (Cyclopterus lumpus).</title>
        <authorList>
            <person name="Vasquez J.I."/>
            <person name="Cao T."/>
            <person name="Chakraborty S."/>
            <person name="Gnanagobal H."/>
            <person name="Wescot J."/>
            <person name="Boyce D."/>
            <person name="Santander J."/>
        </authorList>
    </citation>
    <scope>NUCLEOTIDE SEQUENCE [LARGE SCALE GENOMIC DNA]</scope>
    <source>
        <strain evidence="8 9">J360</strain>
    </source>
</reference>
<dbReference type="PANTHER" id="PTHR42933:SF3">
    <property type="entry name" value="TYPE I RESTRICTION ENZYME MJAVIII METHYLASE SUBUNIT"/>
    <property type="match status" value="1"/>
</dbReference>
<evidence type="ECO:0000256" key="3">
    <source>
        <dbReference type="ARBA" id="ARBA00022603"/>
    </source>
</evidence>
<protein>
    <recommendedName>
        <fullName evidence="2">site-specific DNA-methyltransferase (adenine-specific)</fullName>
        <ecNumber evidence="2">2.1.1.72</ecNumber>
    </recommendedName>
</protein>
<dbReference type="RefSeq" id="WP_019283228.1">
    <property type="nucleotide sequence ID" value="NZ_CP023055.1"/>
</dbReference>
<dbReference type="InterPro" id="IPR003356">
    <property type="entry name" value="DNA_methylase_A-5"/>
</dbReference>
<dbReference type="EC" id="2.1.1.72" evidence="2"/>
<dbReference type="InterPro" id="IPR038333">
    <property type="entry name" value="T1MK-like_N_sf"/>
</dbReference>
<dbReference type="InterPro" id="IPR029063">
    <property type="entry name" value="SAM-dependent_MTases_sf"/>
</dbReference>
<dbReference type="InterPro" id="IPR022749">
    <property type="entry name" value="D12N6_MeTrfase_N"/>
</dbReference>
<dbReference type="Gene3D" id="1.20.1260.30">
    <property type="match status" value="1"/>
</dbReference>
<keyword evidence="3 8" id="KW-0489">Methyltransferase</keyword>
<dbReference type="REBASE" id="220546">
    <property type="entry name" value="M.VanVIB12ORF21240P"/>
</dbReference>
<comment type="catalytic activity">
    <reaction evidence="7">
        <text>a 2'-deoxyadenosine in DNA + S-adenosyl-L-methionine = an N(6)-methyl-2'-deoxyadenosine in DNA + S-adenosyl-L-homocysteine + H(+)</text>
        <dbReference type="Rhea" id="RHEA:15197"/>
        <dbReference type="Rhea" id="RHEA-COMP:12418"/>
        <dbReference type="Rhea" id="RHEA-COMP:12419"/>
        <dbReference type="ChEBI" id="CHEBI:15378"/>
        <dbReference type="ChEBI" id="CHEBI:57856"/>
        <dbReference type="ChEBI" id="CHEBI:59789"/>
        <dbReference type="ChEBI" id="CHEBI:90615"/>
        <dbReference type="ChEBI" id="CHEBI:90616"/>
        <dbReference type="EC" id="2.1.1.72"/>
    </reaction>
</comment>
<name>A0A290PTZ5_VIBAN</name>
<dbReference type="PANTHER" id="PTHR42933">
    <property type="entry name" value="SLR6095 PROTEIN"/>
    <property type="match status" value="1"/>
</dbReference>
<keyword evidence="6" id="KW-0680">Restriction system</keyword>
<gene>
    <name evidence="8" type="ORF">DYL72_21055</name>
</gene>
<dbReference type="InterPro" id="IPR002052">
    <property type="entry name" value="DNA_methylase_N6_adenine_CS"/>
</dbReference>
<dbReference type="GO" id="GO:0003677">
    <property type="term" value="F:DNA binding"/>
    <property type="evidence" value="ECO:0007669"/>
    <property type="project" value="InterPro"/>
</dbReference>